<gene>
    <name evidence="9" type="ORF">IV57_GL000354</name>
</gene>
<feature type="transmembrane region" description="Helical" evidence="7">
    <location>
        <begin position="299"/>
        <end position="321"/>
    </location>
</feature>
<evidence type="ECO:0000313" key="9">
    <source>
        <dbReference type="EMBL" id="KRN99298.1"/>
    </source>
</evidence>
<dbReference type="PATRIC" id="fig|993692.3.peg.359"/>
<comment type="subcellular location">
    <subcellularLocation>
        <location evidence="1">Cell membrane</location>
        <topology evidence="1">Multi-pass membrane protein</topology>
    </subcellularLocation>
</comment>
<organism evidence="9 10">
    <name type="scientific">Companilactobacillus kimchiensis</name>
    <dbReference type="NCBI Taxonomy" id="993692"/>
    <lineage>
        <taxon>Bacteria</taxon>
        <taxon>Bacillati</taxon>
        <taxon>Bacillota</taxon>
        <taxon>Bacilli</taxon>
        <taxon>Lactobacillales</taxon>
        <taxon>Lactobacillaceae</taxon>
        <taxon>Companilactobacillus</taxon>
    </lineage>
</organism>
<dbReference type="InterPro" id="IPR020846">
    <property type="entry name" value="MFS_dom"/>
</dbReference>
<dbReference type="PROSITE" id="PS50850">
    <property type="entry name" value="MFS"/>
    <property type="match status" value="1"/>
</dbReference>
<feature type="transmembrane region" description="Helical" evidence="7">
    <location>
        <begin position="333"/>
        <end position="355"/>
    </location>
</feature>
<keyword evidence="6 7" id="KW-0472">Membrane</keyword>
<evidence type="ECO:0000259" key="8">
    <source>
        <dbReference type="PROSITE" id="PS50850"/>
    </source>
</evidence>
<evidence type="ECO:0000256" key="6">
    <source>
        <dbReference type="ARBA" id="ARBA00023136"/>
    </source>
</evidence>
<dbReference type="PANTHER" id="PTHR43124">
    <property type="entry name" value="PURINE EFFLUX PUMP PBUE"/>
    <property type="match status" value="1"/>
</dbReference>
<keyword evidence="5 7" id="KW-1133">Transmembrane helix</keyword>
<feature type="transmembrane region" description="Helical" evidence="7">
    <location>
        <begin position="77"/>
        <end position="100"/>
    </location>
</feature>
<name>A0A0R2LBL8_9LACO</name>
<dbReference type="InterPro" id="IPR011701">
    <property type="entry name" value="MFS"/>
</dbReference>
<evidence type="ECO:0000256" key="4">
    <source>
        <dbReference type="ARBA" id="ARBA00022692"/>
    </source>
</evidence>
<dbReference type="Pfam" id="PF07690">
    <property type="entry name" value="MFS_1"/>
    <property type="match status" value="1"/>
</dbReference>
<keyword evidence="4 7" id="KW-0812">Transmembrane</keyword>
<feature type="domain" description="Major facilitator superfamily (MFS) profile" evidence="8">
    <location>
        <begin position="7"/>
        <end position="384"/>
    </location>
</feature>
<dbReference type="EMBL" id="JQCF01000010">
    <property type="protein sequence ID" value="KRN99298.1"/>
    <property type="molecule type" value="Genomic_DNA"/>
</dbReference>
<dbReference type="STRING" id="993692.IV57_GL000354"/>
<feature type="transmembrane region" description="Helical" evidence="7">
    <location>
        <begin position="106"/>
        <end position="123"/>
    </location>
</feature>
<sequence length="397" mass="42503">MRNKKLLILTLAIGTFSILNTEVGILGILPIISQRFGVSTATSGLFVSMFALIVAIFGSIMPIIVRKINRRKIMLATLLLFVVSNILGGLVTNFGLALFFRLLPAVLHPVYCSLAFTIAAEVSDMGEASKAVSRVMIGVSAGTVLGTPITTLIANNVSYSAAMYFFALVSLAALVLNYFLLPKQDTKETTSTEDKEKASVQQVLVKQSLWVSGAGTILIGSVLFVVYGYVSDLLSQLSNFSATQLSLALFIFGLMSIVGNLIAGNVLSRAPRKLVIIYPFLMIVVYLLIIALAQSTLLMFPVILLWGMIYGIGNNIQQYLISAAIPESLDLANGLFISLGNVGTTIGTSVGGILLSSSGLIMLPIGGIVMLLVTFAVILVRNKMVHSELNEIESQIK</sequence>
<dbReference type="GO" id="GO:0005886">
    <property type="term" value="C:plasma membrane"/>
    <property type="evidence" value="ECO:0007669"/>
    <property type="project" value="UniProtKB-SubCell"/>
</dbReference>
<proteinExistence type="predicted"/>
<dbReference type="InterPro" id="IPR050189">
    <property type="entry name" value="MFS_Efflux_Transporters"/>
</dbReference>
<feature type="transmembrane region" description="Helical" evidence="7">
    <location>
        <begin position="161"/>
        <end position="181"/>
    </location>
</feature>
<comment type="caution">
    <text evidence="9">The sequence shown here is derived from an EMBL/GenBank/DDBJ whole genome shotgun (WGS) entry which is preliminary data.</text>
</comment>
<dbReference type="Gene3D" id="1.20.1250.20">
    <property type="entry name" value="MFS general substrate transporter like domains"/>
    <property type="match status" value="1"/>
</dbReference>
<feature type="transmembrane region" description="Helical" evidence="7">
    <location>
        <begin position="45"/>
        <end position="65"/>
    </location>
</feature>
<feature type="transmembrane region" description="Helical" evidence="7">
    <location>
        <begin position="135"/>
        <end position="155"/>
    </location>
</feature>
<evidence type="ECO:0000256" key="2">
    <source>
        <dbReference type="ARBA" id="ARBA00022448"/>
    </source>
</evidence>
<dbReference type="SUPFAM" id="SSF103473">
    <property type="entry name" value="MFS general substrate transporter"/>
    <property type="match status" value="1"/>
</dbReference>
<evidence type="ECO:0000256" key="1">
    <source>
        <dbReference type="ARBA" id="ARBA00004651"/>
    </source>
</evidence>
<feature type="transmembrane region" description="Helical" evidence="7">
    <location>
        <begin position="361"/>
        <end position="380"/>
    </location>
</feature>
<dbReference type="PANTHER" id="PTHR43124:SF3">
    <property type="entry name" value="CHLORAMPHENICOL EFFLUX PUMP RV0191"/>
    <property type="match status" value="1"/>
</dbReference>
<dbReference type="CDD" id="cd17324">
    <property type="entry name" value="MFS_NepI_like"/>
    <property type="match status" value="1"/>
</dbReference>
<feature type="transmembrane region" description="Helical" evidence="7">
    <location>
        <begin position="275"/>
        <end position="293"/>
    </location>
</feature>
<feature type="transmembrane region" description="Helical" evidence="7">
    <location>
        <begin position="209"/>
        <end position="230"/>
    </location>
</feature>
<protein>
    <submittedName>
        <fullName evidence="9">Major facilitator superfamily protein</fullName>
    </submittedName>
</protein>
<dbReference type="Proteomes" id="UP000051006">
    <property type="component" value="Unassembled WGS sequence"/>
</dbReference>
<keyword evidence="3" id="KW-1003">Cell membrane</keyword>
<dbReference type="GO" id="GO:0022857">
    <property type="term" value="F:transmembrane transporter activity"/>
    <property type="evidence" value="ECO:0007669"/>
    <property type="project" value="InterPro"/>
</dbReference>
<keyword evidence="10" id="KW-1185">Reference proteome</keyword>
<evidence type="ECO:0000313" key="10">
    <source>
        <dbReference type="Proteomes" id="UP000051006"/>
    </source>
</evidence>
<dbReference type="InterPro" id="IPR036259">
    <property type="entry name" value="MFS_trans_sf"/>
</dbReference>
<dbReference type="AlphaFoldDB" id="A0A0R2LBL8"/>
<accession>A0A0R2LBL8</accession>
<reference evidence="9 10" key="1">
    <citation type="journal article" date="2015" name="Genome Announc.">
        <title>Expanding the biotechnology potential of lactobacilli through comparative genomics of 213 strains and associated genera.</title>
        <authorList>
            <person name="Sun Z."/>
            <person name="Harris H.M."/>
            <person name="McCann A."/>
            <person name="Guo C."/>
            <person name="Argimon S."/>
            <person name="Zhang W."/>
            <person name="Yang X."/>
            <person name="Jeffery I.B."/>
            <person name="Cooney J.C."/>
            <person name="Kagawa T.F."/>
            <person name="Liu W."/>
            <person name="Song Y."/>
            <person name="Salvetti E."/>
            <person name="Wrobel A."/>
            <person name="Rasinkangas P."/>
            <person name="Parkhill J."/>
            <person name="Rea M.C."/>
            <person name="O'Sullivan O."/>
            <person name="Ritari J."/>
            <person name="Douillard F.P."/>
            <person name="Paul Ross R."/>
            <person name="Yang R."/>
            <person name="Briner A.E."/>
            <person name="Felis G.E."/>
            <person name="de Vos W.M."/>
            <person name="Barrangou R."/>
            <person name="Klaenhammer T.R."/>
            <person name="Caufield P.W."/>
            <person name="Cui Y."/>
            <person name="Zhang H."/>
            <person name="O'Toole P.W."/>
        </authorList>
    </citation>
    <scope>NUCLEOTIDE SEQUENCE [LARGE SCALE GENOMIC DNA]</scope>
    <source>
        <strain evidence="9 10">DSM 24716</strain>
    </source>
</reference>
<evidence type="ECO:0000256" key="5">
    <source>
        <dbReference type="ARBA" id="ARBA00022989"/>
    </source>
</evidence>
<keyword evidence="2" id="KW-0813">Transport</keyword>
<feature type="transmembrane region" description="Helical" evidence="7">
    <location>
        <begin position="242"/>
        <end position="263"/>
    </location>
</feature>
<evidence type="ECO:0000256" key="7">
    <source>
        <dbReference type="SAM" id="Phobius"/>
    </source>
</evidence>
<evidence type="ECO:0000256" key="3">
    <source>
        <dbReference type="ARBA" id="ARBA00022475"/>
    </source>
</evidence>